<protein>
    <submittedName>
        <fullName evidence="3">ATPase</fullName>
    </submittedName>
    <submittedName>
        <fullName evidence="2">Anti-sigma regulatory factor</fullName>
    </submittedName>
</protein>
<proteinExistence type="predicted"/>
<evidence type="ECO:0000259" key="1">
    <source>
        <dbReference type="Pfam" id="PF13581"/>
    </source>
</evidence>
<dbReference type="RefSeq" id="WP_038092812.1">
    <property type="nucleotide sequence ID" value="NZ_JHEG04000001.1"/>
</dbReference>
<feature type="domain" description="Histidine kinase/HSP90-like ATPase" evidence="1">
    <location>
        <begin position="16"/>
        <end position="136"/>
    </location>
</feature>
<dbReference type="InterPro" id="IPR003594">
    <property type="entry name" value="HATPase_dom"/>
</dbReference>
<dbReference type="OrthoDB" id="424943at2"/>
<evidence type="ECO:0000313" key="4">
    <source>
        <dbReference type="Proteomes" id="UP000029738"/>
    </source>
</evidence>
<gene>
    <name evidence="3" type="ORF">DA73_0234880</name>
    <name evidence="2" type="ORF">DA73_0400035295</name>
</gene>
<name>A0A0C1MW98_9CYAN</name>
<dbReference type="STRING" id="1479485.DA73_0234880"/>
<dbReference type="EMBL" id="JHEG04000001">
    <property type="protein sequence ID" value="KAF3890137.1"/>
    <property type="molecule type" value="Genomic_DNA"/>
</dbReference>
<evidence type="ECO:0000313" key="3">
    <source>
        <dbReference type="EMBL" id="KIE06552.1"/>
    </source>
</evidence>
<dbReference type="SUPFAM" id="SSF55874">
    <property type="entry name" value="ATPase domain of HSP90 chaperone/DNA topoisomerase II/histidine kinase"/>
    <property type="match status" value="1"/>
</dbReference>
<dbReference type="EMBL" id="JHEG02000059">
    <property type="protein sequence ID" value="KIE06552.1"/>
    <property type="molecule type" value="Genomic_DNA"/>
</dbReference>
<evidence type="ECO:0000313" key="2">
    <source>
        <dbReference type="EMBL" id="KAF3890137.1"/>
    </source>
</evidence>
<dbReference type="AlphaFoldDB" id="A0A0C1MW98"/>
<organism evidence="3">
    <name type="scientific">Tolypothrix bouteillei VB521301</name>
    <dbReference type="NCBI Taxonomy" id="1479485"/>
    <lineage>
        <taxon>Bacteria</taxon>
        <taxon>Bacillati</taxon>
        <taxon>Cyanobacteriota</taxon>
        <taxon>Cyanophyceae</taxon>
        <taxon>Nostocales</taxon>
        <taxon>Tolypothrichaceae</taxon>
        <taxon>Tolypothrix</taxon>
    </lineage>
</organism>
<comment type="caution">
    <text evidence="3">The sequence shown here is derived from an EMBL/GenBank/DDBJ whole genome shotgun (WGS) entry which is preliminary data.</text>
</comment>
<dbReference type="InterPro" id="IPR036890">
    <property type="entry name" value="HATPase_C_sf"/>
</dbReference>
<dbReference type="Pfam" id="PF13581">
    <property type="entry name" value="HATPase_c_2"/>
    <property type="match status" value="1"/>
</dbReference>
<reference evidence="2" key="2">
    <citation type="submission" date="2019-11" db="EMBL/GenBank/DDBJ databases">
        <title>Improved Assembly of Tolypothrix boutellei genome.</title>
        <authorList>
            <person name="Sarangi A.N."/>
            <person name="Mukherjee M."/>
            <person name="Ghosh S."/>
            <person name="Singh D."/>
            <person name="Das A."/>
            <person name="Kant S."/>
            <person name="Prusty A."/>
            <person name="Tripathy S."/>
        </authorList>
    </citation>
    <scope>NUCLEOTIDE SEQUENCE</scope>
    <source>
        <strain evidence="2">VB521301</strain>
    </source>
</reference>
<dbReference type="CDD" id="cd16936">
    <property type="entry name" value="HATPase_RsbW-like"/>
    <property type="match status" value="1"/>
</dbReference>
<dbReference type="Proteomes" id="UP000029738">
    <property type="component" value="Unassembled WGS sequence"/>
</dbReference>
<keyword evidence="4" id="KW-1185">Reference proteome</keyword>
<dbReference type="Gene3D" id="3.30.565.10">
    <property type="entry name" value="Histidine kinase-like ATPase, C-terminal domain"/>
    <property type="match status" value="1"/>
</dbReference>
<accession>A0A0C1MW98</accession>
<sequence>MNSKFFLKTYTGITDYAQVLSWFDTINQPSFLDTRIWWQCQTLLIEGLINIVEHAHKNLSPETPIEIEVVRSEKNIEIRIVSYGQPFDLEQKLQETTELEENDEERGRGLRIMAALADELRYEPTADNRYCLLMRKYY</sequence>
<reference evidence="3" key="1">
    <citation type="journal article" date="2015" name="Genome Announc.">
        <title>Draft Genome Sequence of Tolypothrix boutellei Strain VB521301.</title>
        <authorList>
            <person name="Chandrababunaidu M.M."/>
            <person name="Singh D."/>
            <person name="Sen D."/>
            <person name="Bhan S."/>
            <person name="Das S."/>
            <person name="Gupta A."/>
            <person name="Adhikary S.P."/>
            <person name="Tripathy S."/>
        </authorList>
    </citation>
    <scope>NUCLEOTIDE SEQUENCE</scope>
    <source>
        <strain evidence="3">VB521301</strain>
    </source>
</reference>